<dbReference type="STRING" id="46835.A0A504YPX2"/>
<evidence type="ECO:0000256" key="1">
    <source>
        <dbReference type="ARBA" id="ARBA00004167"/>
    </source>
</evidence>
<gene>
    <name evidence="8" type="ORF">FGIG_04441</name>
</gene>
<dbReference type="AlphaFoldDB" id="A0A504YPX2"/>
<evidence type="ECO:0000259" key="7">
    <source>
        <dbReference type="PROSITE" id="PS50268"/>
    </source>
</evidence>
<dbReference type="InterPro" id="IPR015919">
    <property type="entry name" value="Cadherin-like_sf"/>
</dbReference>
<dbReference type="Pfam" id="PF00028">
    <property type="entry name" value="Cadherin"/>
    <property type="match status" value="1"/>
</dbReference>
<keyword evidence="2 6" id="KW-0812">Transmembrane</keyword>
<organism evidence="8 9">
    <name type="scientific">Fasciola gigantica</name>
    <name type="common">Giant liver fluke</name>
    <dbReference type="NCBI Taxonomy" id="46835"/>
    <lineage>
        <taxon>Eukaryota</taxon>
        <taxon>Metazoa</taxon>
        <taxon>Spiralia</taxon>
        <taxon>Lophotrochozoa</taxon>
        <taxon>Platyhelminthes</taxon>
        <taxon>Trematoda</taxon>
        <taxon>Digenea</taxon>
        <taxon>Plagiorchiida</taxon>
        <taxon>Echinostomata</taxon>
        <taxon>Echinostomatoidea</taxon>
        <taxon>Fasciolidae</taxon>
        <taxon>Fasciola</taxon>
    </lineage>
</organism>
<protein>
    <recommendedName>
        <fullName evidence="7">Cadherin domain-containing protein</fullName>
    </recommendedName>
</protein>
<reference evidence="8 9" key="1">
    <citation type="submission" date="2019-04" db="EMBL/GenBank/DDBJ databases">
        <title>Annotation for the trematode Fasciola gigantica.</title>
        <authorList>
            <person name="Choi Y.-J."/>
        </authorList>
    </citation>
    <scope>NUCLEOTIDE SEQUENCE [LARGE SCALE GENOMIC DNA]</scope>
    <source>
        <strain evidence="8">Uganda_cow_1</strain>
    </source>
</reference>
<evidence type="ECO:0000313" key="8">
    <source>
        <dbReference type="EMBL" id="TPP59958.1"/>
    </source>
</evidence>
<dbReference type="Proteomes" id="UP000316759">
    <property type="component" value="Unassembled WGS sequence"/>
</dbReference>
<dbReference type="GO" id="GO:0007156">
    <property type="term" value="P:homophilic cell adhesion via plasma membrane adhesion molecules"/>
    <property type="evidence" value="ECO:0007669"/>
    <property type="project" value="InterPro"/>
</dbReference>
<dbReference type="GO" id="GO:0005886">
    <property type="term" value="C:plasma membrane"/>
    <property type="evidence" value="ECO:0007669"/>
    <property type="project" value="TreeGrafter"/>
</dbReference>
<dbReference type="InterPro" id="IPR050174">
    <property type="entry name" value="Protocadherin/Cadherin-CA"/>
</dbReference>
<feature type="domain" description="Cadherin" evidence="7">
    <location>
        <begin position="2"/>
        <end position="106"/>
    </location>
</feature>
<sequence length="467" mass="52385">MVNISQQATVGYQLAQLKAIDLDDGVNGEITYSIVHGNEEGYFEVDPLNGALYLAKSLHHFMQNETNPLQAIAATHHVNKSSTLDERWKHQDGKDGLESSTKKPFYQHRLVLKASDRGQPRRSNTTVLDILIFAPSKTETQMITDSTHRADLGRHGTAFTYEFGRIVDQDLVIMVVLIALTSIISVILILAICLIRCRQLTGSRRTDRSNDCGRGPVHTITKKAVPDPGKTWWDSSLTFAQRGRKHPANSEVPELCDKNSTQDLYVLSPTVCDDELRRQDPLHETTGRSTPGTEAYFTICPGTWNSRTGTKMTTFPSTVRECDPYRTLNSTPDKLSNTYVVELNPQMFDQTYALIRPQPCTSSTHENVHYQTLYTDKLVTNASPSHRNTCSVKHPVTKEIPSRNQVRSADVELQPMDVNTLLHARCIPSNETSPCRTCDEESILRKFESSNTKTVKSSSRTTDDLEC</sequence>
<proteinExistence type="predicted"/>
<name>A0A504YPX2_FASGI</name>
<dbReference type="EMBL" id="SUNJ01010008">
    <property type="protein sequence ID" value="TPP59958.1"/>
    <property type="molecule type" value="Genomic_DNA"/>
</dbReference>
<keyword evidence="9" id="KW-1185">Reference proteome</keyword>
<keyword evidence="3 6" id="KW-1133">Transmembrane helix</keyword>
<evidence type="ECO:0000313" key="9">
    <source>
        <dbReference type="Proteomes" id="UP000316759"/>
    </source>
</evidence>
<evidence type="ECO:0000256" key="3">
    <source>
        <dbReference type="ARBA" id="ARBA00022989"/>
    </source>
</evidence>
<dbReference type="OrthoDB" id="6259124at2759"/>
<dbReference type="GO" id="GO:0005509">
    <property type="term" value="F:calcium ion binding"/>
    <property type="evidence" value="ECO:0007669"/>
    <property type="project" value="UniProtKB-UniRule"/>
</dbReference>
<dbReference type="PANTHER" id="PTHR24028:SF328">
    <property type="entry name" value="CADHERIN-3"/>
    <property type="match status" value="1"/>
</dbReference>
<comment type="subcellular location">
    <subcellularLocation>
        <location evidence="1">Membrane</location>
        <topology evidence="1">Single-pass membrane protein</topology>
    </subcellularLocation>
</comment>
<evidence type="ECO:0000256" key="2">
    <source>
        <dbReference type="ARBA" id="ARBA00022692"/>
    </source>
</evidence>
<dbReference type="PANTHER" id="PTHR24028">
    <property type="entry name" value="CADHERIN-87A"/>
    <property type="match status" value="1"/>
</dbReference>
<evidence type="ECO:0000256" key="4">
    <source>
        <dbReference type="ARBA" id="ARBA00023180"/>
    </source>
</evidence>
<accession>A0A504YPX2</accession>
<dbReference type="SUPFAM" id="SSF49313">
    <property type="entry name" value="Cadherin-like"/>
    <property type="match status" value="1"/>
</dbReference>
<evidence type="ECO:0000256" key="5">
    <source>
        <dbReference type="PROSITE-ProRule" id="PRU00043"/>
    </source>
</evidence>
<comment type="caution">
    <text evidence="8">The sequence shown here is derived from an EMBL/GenBank/DDBJ whole genome shotgun (WGS) entry which is preliminary data.</text>
</comment>
<feature type="transmembrane region" description="Helical" evidence="6">
    <location>
        <begin position="171"/>
        <end position="195"/>
    </location>
</feature>
<keyword evidence="5" id="KW-0106">Calcium</keyword>
<dbReference type="InterPro" id="IPR002126">
    <property type="entry name" value="Cadherin-like_dom"/>
</dbReference>
<dbReference type="Gene3D" id="2.60.40.60">
    <property type="entry name" value="Cadherins"/>
    <property type="match status" value="1"/>
</dbReference>
<evidence type="ECO:0000256" key="6">
    <source>
        <dbReference type="SAM" id="Phobius"/>
    </source>
</evidence>
<keyword evidence="4" id="KW-0325">Glycoprotein</keyword>
<dbReference type="PROSITE" id="PS50268">
    <property type="entry name" value="CADHERIN_2"/>
    <property type="match status" value="1"/>
</dbReference>
<keyword evidence="6" id="KW-0472">Membrane</keyword>
<dbReference type="CDD" id="cd11304">
    <property type="entry name" value="Cadherin_repeat"/>
    <property type="match status" value="1"/>
</dbReference>